<protein>
    <submittedName>
        <fullName evidence="1">Uncharacterized protein</fullName>
    </submittedName>
</protein>
<organism evidence="1">
    <name type="scientific">Darwinula stevensoni</name>
    <dbReference type="NCBI Taxonomy" id="69355"/>
    <lineage>
        <taxon>Eukaryota</taxon>
        <taxon>Metazoa</taxon>
        <taxon>Ecdysozoa</taxon>
        <taxon>Arthropoda</taxon>
        <taxon>Crustacea</taxon>
        <taxon>Oligostraca</taxon>
        <taxon>Ostracoda</taxon>
        <taxon>Podocopa</taxon>
        <taxon>Podocopida</taxon>
        <taxon>Darwinulocopina</taxon>
        <taxon>Darwinuloidea</taxon>
        <taxon>Darwinulidae</taxon>
        <taxon>Darwinula</taxon>
    </lineage>
</organism>
<dbReference type="EMBL" id="LR899580">
    <property type="protein sequence ID" value="CAD7240799.1"/>
    <property type="molecule type" value="Genomic_DNA"/>
</dbReference>
<name>A0A7R8WYX4_9CRUS</name>
<dbReference type="EMBL" id="CAJPEV010000063">
    <property type="protein sequence ID" value="CAG0879896.1"/>
    <property type="molecule type" value="Genomic_DNA"/>
</dbReference>
<accession>A0A7R8WYX4</accession>
<proteinExistence type="predicted"/>
<evidence type="ECO:0000313" key="2">
    <source>
        <dbReference type="Proteomes" id="UP000677054"/>
    </source>
</evidence>
<evidence type="ECO:0000313" key="1">
    <source>
        <dbReference type="EMBL" id="CAD7240799.1"/>
    </source>
</evidence>
<dbReference type="AlphaFoldDB" id="A0A7R8WYX4"/>
<gene>
    <name evidence="1" type="ORF">DSTB1V02_LOCUS805</name>
</gene>
<reference evidence="1" key="1">
    <citation type="submission" date="2020-11" db="EMBL/GenBank/DDBJ databases">
        <authorList>
            <person name="Tran Van P."/>
        </authorList>
    </citation>
    <scope>NUCLEOTIDE SEQUENCE</scope>
</reference>
<dbReference type="Proteomes" id="UP000677054">
    <property type="component" value="Unassembled WGS sequence"/>
</dbReference>
<dbReference type="OrthoDB" id="6371566at2759"/>
<keyword evidence="2" id="KW-1185">Reference proteome</keyword>
<sequence length="160" mass="17981">MYLHPKEVGIYINPTARFALEGKCPVSCKALNYHWTLRMVNCSGDRCVANKDPVNDPKLFPVGTDLKEISLSYDIFTQLKENGMNRFRLRLESTDPVTNVSALAEDYLILNEPPIPGSCVADPPSGSTLKASIDGIKITCSDWYDKETDIGEYNYYCEFL</sequence>